<evidence type="ECO:0008006" key="4">
    <source>
        <dbReference type="Google" id="ProtNLM"/>
    </source>
</evidence>
<reference evidence="2 3" key="1">
    <citation type="journal article" date="2015" name="Genome Announc.">
        <title>Expanding the biotechnology potential of lactobacilli through comparative genomics of 213 strains and associated genera.</title>
        <authorList>
            <person name="Sun Z."/>
            <person name="Harris H.M."/>
            <person name="McCann A."/>
            <person name="Guo C."/>
            <person name="Argimon S."/>
            <person name="Zhang W."/>
            <person name="Yang X."/>
            <person name="Jeffery I.B."/>
            <person name="Cooney J.C."/>
            <person name="Kagawa T.F."/>
            <person name="Liu W."/>
            <person name="Song Y."/>
            <person name="Salvetti E."/>
            <person name="Wrobel A."/>
            <person name="Rasinkangas P."/>
            <person name="Parkhill J."/>
            <person name="Rea M.C."/>
            <person name="O'Sullivan O."/>
            <person name="Ritari J."/>
            <person name="Douillard F.P."/>
            <person name="Paul Ross R."/>
            <person name="Yang R."/>
            <person name="Briner A.E."/>
            <person name="Felis G.E."/>
            <person name="de Vos W.M."/>
            <person name="Barrangou R."/>
            <person name="Klaenhammer T.R."/>
            <person name="Caufield P.W."/>
            <person name="Cui Y."/>
            <person name="Zhang H."/>
            <person name="O'Toole P.W."/>
        </authorList>
    </citation>
    <scope>NUCLEOTIDE SEQUENCE [LARGE SCALE GENOMIC DNA]</scope>
    <source>
        <strain evidence="2 3">DSM 13343</strain>
    </source>
</reference>
<dbReference type="EMBL" id="AZEU01000322">
    <property type="protein sequence ID" value="KRL37108.1"/>
    <property type="molecule type" value="Genomic_DNA"/>
</dbReference>
<evidence type="ECO:0000313" key="2">
    <source>
        <dbReference type="EMBL" id="KRL37108.1"/>
    </source>
</evidence>
<dbReference type="PATRIC" id="fig|1423769.4.peg.3086"/>
<dbReference type="SUPFAM" id="SSF160515">
    <property type="entry name" value="YueI-like"/>
    <property type="match status" value="1"/>
</dbReference>
<protein>
    <recommendedName>
        <fullName evidence="4">DUF1694 domain-containing protein</fullName>
    </recommendedName>
</protein>
<evidence type="ECO:0000313" key="3">
    <source>
        <dbReference type="Proteomes" id="UP000051790"/>
    </source>
</evidence>
<feature type="region of interest" description="Disordered" evidence="1">
    <location>
        <begin position="1"/>
        <end position="24"/>
    </location>
</feature>
<keyword evidence="3" id="KW-1185">Reference proteome</keyword>
<gene>
    <name evidence="2" type="ORF">FD01_GL002861</name>
</gene>
<dbReference type="InterPro" id="IPR029064">
    <property type="entry name" value="Ribosomal_eL30-like_sf"/>
</dbReference>
<dbReference type="InterPro" id="IPR012543">
    <property type="entry name" value="DUF1694"/>
</dbReference>
<proteinExistence type="predicted"/>
<organism evidence="2 3">
    <name type="scientific">Lacticaseibacillus manihotivorans DSM 13343 = JCM 12514</name>
    <dbReference type="NCBI Taxonomy" id="1423769"/>
    <lineage>
        <taxon>Bacteria</taxon>
        <taxon>Bacillati</taxon>
        <taxon>Bacillota</taxon>
        <taxon>Bacilli</taxon>
        <taxon>Lactobacillales</taxon>
        <taxon>Lactobacillaceae</taxon>
        <taxon>Lacticaseibacillus</taxon>
    </lineage>
</organism>
<accession>A0A0R1Q2S5</accession>
<feature type="compositionally biased region" description="Polar residues" evidence="1">
    <location>
        <begin position="15"/>
        <end position="24"/>
    </location>
</feature>
<dbReference type="Proteomes" id="UP000051790">
    <property type="component" value="Unassembled WGS sequence"/>
</dbReference>
<dbReference type="AlphaFoldDB" id="A0A0R1Q2S5"/>
<evidence type="ECO:0000256" key="1">
    <source>
        <dbReference type="SAM" id="MobiDB-lite"/>
    </source>
</evidence>
<dbReference type="Pfam" id="PF07997">
    <property type="entry name" value="DUF1694"/>
    <property type="match status" value="1"/>
</dbReference>
<name>A0A0R1Q2S5_9LACO</name>
<sequence>MKENTLAEQDPTDRLMQQLNGNPQTLPDQRRLYLGSLRERVALAITNQELAADTTLPAFVAALKPYAKDPTYKVLLNGKVDVSKTAPYMKAIKAQGLAFTLLNDDTASLDPKRFFLLVVNLQAINRENIALPIQQSDPKTTKHHWFDRFS</sequence>
<dbReference type="Gene3D" id="3.30.1330.30">
    <property type="match status" value="1"/>
</dbReference>
<comment type="caution">
    <text evidence="2">The sequence shown here is derived from an EMBL/GenBank/DDBJ whole genome shotgun (WGS) entry which is preliminary data.</text>
</comment>